<keyword evidence="9" id="KW-0067">ATP-binding</keyword>
<keyword evidence="8" id="KW-0269">Exonuclease</keyword>
<dbReference type="PROSITE" id="PS50887">
    <property type="entry name" value="GGDEF"/>
    <property type="match status" value="1"/>
</dbReference>
<dbReference type="InterPro" id="IPR041062">
    <property type="entry name" value="Csm1_B"/>
</dbReference>
<sequence length="820" mass="92383">MDQLTARITASALLHDVGKVVDLHILGKDRNWAEDQAADCLPTKDGRYSHWHALFTREILDRNLNNFPEGLIHGEEGVLLLAARHHSPSTALEWIIAKADHISSAMDREKYGKDTEDPGWQKYREVRMVPLLEKLNPEAADKGGSLNASDFTYRYRLAPLSPATLPPVPSGERKTGSYETLAQDFEHAFAALPHKEHTGLWLQHLDSLLMRFFSQVPAARAGKVIPDVSLYDHLKTTAAFAAALYQYHRDTQTLSAAAIQNDDAEKFLLISGDFNGIQSWIFRDGGATRKFRSKLLRGRSFQVSLMTDLVGHRLCDAMGLSSVNLLLKAGGKFTLVAPNTPNTLKIVEDIKNEIADWFLDKTHGEAGMSITLFPAGPKAFQEGRLAGLWESMHRKMADEKFCRIAMENNTGKRPVKAGEKGFCPICGQRPVEVKHRETDCCTICRDQIWMGEQLVKNRGIRISGNMKGELKSPLLGRYQVSMEASPESISATSDDILIWQFDLPEKPESPQVTLRFVNGYVPVFSEEDEFLADWNDEEPVKAGDPKHFSAIADAAQSPLGEKGACVSALAVLKADVDHLGMLFACGFSEGRYTISRLATLSRQLDMFFSLLLPDILRKTPEFQDVYTVFAGGDDLFLIGPWRQVLTLAERLQKDFSSYVSHNPKVHFSCGIVLEKPHTPVDYLVERAEHSLENAKNAGRNRISIFDRVLEWKDLNELNELRRAMAGWVHDEKMSSGMLYRMGAFVDMAEEEKELTGKHVPIEKMSCLRWRSLLAYAVARNVKEGAVKEVHERMAEALLKFRGDFRVPLWTLLYERRRRRS</sequence>
<name>A0A562R6Y1_9BACT</name>
<organism evidence="13 14">
    <name type="scientific">Desulfobotulus alkaliphilus</name>
    <dbReference type="NCBI Taxonomy" id="622671"/>
    <lineage>
        <taxon>Bacteria</taxon>
        <taxon>Pseudomonadati</taxon>
        <taxon>Thermodesulfobacteriota</taxon>
        <taxon>Desulfobacteria</taxon>
        <taxon>Desulfobacterales</taxon>
        <taxon>Desulfobacteraceae</taxon>
        <taxon>Desulfobotulus</taxon>
    </lineage>
</organism>
<keyword evidence="3" id="KW-0808">Transferase</keyword>
<dbReference type="GO" id="GO:0004527">
    <property type="term" value="F:exonuclease activity"/>
    <property type="evidence" value="ECO:0007669"/>
    <property type="project" value="UniProtKB-KW"/>
</dbReference>
<evidence type="ECO:0000256" key="7">
    <source>
        <dbReference type="ARBA" id="ARBA00022801"/>
    </source>
</evidence>
<dbReference type="InterPro" id="IPR013408">
    <property type="entry name" value="Cas10/Csm1"/>
</dbReference>
<dbReference type="GO" id="GO:0005524">
    <property type="term" value="F:ATP binding"/>
    <property type="evidence" value="ECO:0007669"/>
    <property type="project" value="UniProtKB-KW"/>
</dbReference>
<dbReference type="GO" id="GO:0016740">
    <property type="term" value="F:transferase activity"/>
    <property type="evidence" value="ECO:0007669"/>
    <property type="project" value="UniProtKB-KW"/>
</dbReference>
<dbReference type="EMBL" id="VLLC01000040">
    <property type="protein sequence ID" value="TWI64807.1"/>
    <property type="molecule type" value="Genomic_DNA"/>
</dbReference>
<dbReference type="RefSeq" id="WP_186443195.1">
    <property type="nucleotide sequence ID" value="NZ_VLLC01000040.1"/>
</dbReference>
<evidence type="ECO:0000256" key="4">
    <source>
        <dbReference type="ARBA" id="ARBA00022722"/>
    </source>
</evidence>
<dbReference type="Gene3D" id="3.30.70.270">
    <property type="match status" value="1"/>
</dbReference>
<evidence type="ECO:0000256" key="6">
    <source>
        <dbReference type="ARBA" id="ARBA00022759"/>
    </source>
</evidence>
<evidence type="ECO:0000256" key="3">
    <source>
        <dbReference type="ARBA" id="ARBA00022679"/>
    </source>
</evidence>
<dbReference type="SUPFAM" id="SSF109604">
    <property type="entry name" value="HD-domain/PDEase-like"/>
    <property type="match status" value="1"/>
</dbReference>
<evidence type="ECO:0000256" key="8">
    <source>
        <dbReference type="ARBA" id="ARBA00022839"/>
    </source>
</evidence>
<feature type="domain" description="GGDEF" evidence="12">
    <location>
        <begin position="567"/>
        <end position="707"/>
    </location>
</feature>
<keyword evidence="5" id="KW-0547">Nucleotide-binding</keyword>
<proteinExistence type="inferred from homology"/>
<keyword evidence="14" id="KW-1185">Reference proteome</keyword>
<dbReference type="GO" id="GO:0051607">
    <property type="term" value="P:defense response to virus"/>
    <property type="evidence" value="ECO:0007669"/>
    <property type="project" value="UniProtKB-KW"/>
</dbReference>
<dbReference type="AlphaFoldDB" id="A0A562R6Y1"/>
<dbReference type="PANTHER" id="PTHR36528:SF1">
    <property type="entry name" value="CRISPR SYSTEM SINGLE-STRAND-SPECIFIC DEOXYRIBONUCLEASE CAS10_CSM1 (SUBTYPE III-A)"/>
    <property type="match status" value="1"/>
</dbReference>
<protein>
    <recommendedName>
        <fullName evidence="2">CRISPR system single-strand-specific deoxyribonuclease Cas10/Csm1 (subtype III-A)</fullName>
    </recommendedName>
    <alternativeName>
        <fullName evidence="11">Cyclic oligoadenylate synthase</fullName>
    </alternativeName>
</protein>
<keyword evidence="6" id="KW-0255">Endonuclease</keyword>
<dbReference type="InterPro" id="IPR054767">
    <property type="entry name" value="Cas10-Cmr2_palm2"/>
</dbReference>
<comment type="caution">
    <text evidence="13">The sequence shown here is derived from an EMBL/GenBank/DDBJ whole genome shotgun (WGS) entry which is preliminary data.</text>
</comment>
<dbReference type="InterPro" id="IPR029787">
    <property type="entry name" value="Nucleotide_cyclase"/>
</dbReference>
<evidence type="ECO:0000313" key="14">
    <source>
        <dbReference type="Proteomes" id="UP000318307"/>
    </source>
</evidence>
<gene>
    <name evidence="13" type="ORF">LZ24_03114</name>
</gene>
<dbReference type="InterPro" id="IPR000160">
    <property type="entry name" value="GGDEF_dom"/>
</dbReference>
<evidence type="ECO:0000256" key="10">
    <source>
        <dbReference type="ARBA" id="ARBA00023118"/>
    </source>
</evidence>
<keyword evidence="10" id="KW-0051">Antiviral defense</keyword>
<accession>A0A562R6Y1</accession>
<dbReference type="SUPFAM" id="SSF55073">
    <property type="entry name" value="Nucleotide cyclase"/>
    <property type="match status" value="1"/>
</dbReference>
<reference evidence="13 14" key="1">
    <citation type="submission" date="2019-07" db="EMBL/GenBank/DDBJ databases">
        <title>Genome sequencing of 100 strains of the haloalkaliphilic chemolithoautotrophic sulfur-oxidizing bacterium Thioalkalivibrio.</title>
        <authorList>
            <person name="Muyzer G."/>
        </authorList>
    </citation>
    <scope>NUCLEOTIDE SEQUENCE [LARGE SCALE GENOMIC DNA]</scope>
    <source>
        <strain evidence="13 14">ASO4-4</strain>
    </source>
</reference>
<evidence type="ECO:0000256" key="5">
    <source>
        <dbReference type="ARBA" id="ARBA00022741"/>
    </source>
</evidence>
<evidence type="ECO:0000256" key="9">
    <source>
        <dbReference type="ARBA" id="ARBA00022840"/>
    </source>
</evidence>
<evidence type="ECO:0000313" key="13">
    <source>
        <dbReference type="EMBL" id="TWI64807.1"/>
    </source>
</evidence>
<dbReference type="GO" id="GO:0004519">
    <property type="term" value="F:endonuclease activity"/>
    <property type="evidence" value="ECO:0007669"/>
    <property type="project" value="UniProtKB-KW"/>
</dbReference>
<evidence type="ECO:0000256" key="2">
    <source>
        <dbReference type="ARBA" id="ARBA00014333"/>
    </source>
</evidence>
<dbReference type="Pfam" id="PF18211">
    <property type="entry name" value="Csm1_B"/>
    <property type="match status" value="1"/>
</dbReference>
<evidence type="ECO:0000256" key="11">
    <source>
        <dbReference type="ARBA" id="ARBA00032922"/>
    </source>
</evidence>
<evidence type="ECO:0000259" key="12">
    <source>
        <dbReference type="PROSITE" id="PS50887"/>
    </source>
</evidence>
<evidence type="ECO:0000256" key="1">
    <source>
        <dbReference type="ARBA" id="ARBA00005700"/>
    </source>
</evidence>
<dbReference type="InterPro" id="IPR052117">
    <property type="entry name" value="Cas10/Csm1_subtype-III-A"/>
</dbReference>
<comment type="similarity">
    <text evidence="1">Belongs to the CRISPR-associated Cas10/Csm1 family.</text>
</comment>
<dbReference type="Pfam" id="PF22335">
    <property type="entry name" value="Cas10-Cmr2_palm2"/>
    <property type="match status" value="1"/>
</dbReference>
<dbReference type="NCBIfam" id="TIGR02578">
    <property type="entry name" value="cas_TM1811_Csm1"/>
    <property type="match status" value="1"/>
</dbReference>
<keyword evidence="7" id="KW-0378">Hydrolase</keyword>
<dbReference type="Proteomes" id="UP000318307">
    <property type="component" value="Unassembled WGS sequence"/>
</dbReference>
<keyword evidence="4" id="KW-0540">Nuclease</keyword>
<dbReference type="InterPro" id="IPR043128">
    <property type="entry name" value="Rev_trsase/Diguanyl_cyclase"/>
</dbReference>
<dbReference type="PANTHER" id="PTHR36528">
    <property type="entry name" value="CRISPR SYSTEM SINGLE-STRAND-SPECIFIC DEOXYRIBONUCLEASE CAS10/CSM1 (SUBTYPE III-A)"/>
    <property type="match status" value="1"/>
</dbReference>